<organism evidence="2 3">
    <name type="scientific">Chlamydomonas eustigma</name>
    <dbReference type="NCBI Taxonomy" id="1157962"/>
    <lineage>
        <taxon>Eukaryota</taxon>
        <taxon>Viridiplantae</taxon>
        <taxon>Chlorophyta</taxon>
        <taxon>core chlorophytes</taxon>
        <taxon>Chlorophyceae</taxon>
        <taxon>CS clade</taxon>
        <taxon>Chlamydomonadales</taxon>
        <taxon>Chlamydomonadaceae</taxon>
        <taxon>Chlamydomonas</taxon>
    </lineage>
</organism>
<reference evidence="2 3" key="1">
    <citation type="submission" date="2017-08" db="EMBL/GenBank/DDBJ databases">
        <title>Acidophilic green algal genome provides insights into adaptation to an acidic environment.</title>
        <authorList>
            <person name="Hirooka S."/>
            <person name="Hirose Y."/>
            <person name="Kanesaki Y."/>
            <person name="Higuchi S."/>
            <person name="Fujiwara T."/>
            <person name="Onuma R."/>
            <person name="Era A."/>
            <person name="Ohbayashi R."/>
            <person name="Uzuka A."/>
            <person name="Nozaki H."/>
            <person name="Yoshikawa H."/>
            <person name="Miyagishima S.Y."/>
        </authorList>
    </citation>
    <scope>NUCLEOTIDE SEQUENCE [LARGE SCALE GENOMIC DNA]</scope>
    <source>
        <strain evidence="2 3">NIES-2499</strain>
    </source>
</reference>
<comment type="caution">
    <text evidence="2">The sequence shown here is derived from an EMBL/GenBank/DDBJ whole genome shotgun (WGS) entry which is preliminary data.</text>
</comment>
<feature type="coiled-coil region" evidence="1">
    <location>
        <begin position="208"/>
        <end position="360"/>
    </location>
</feature>
<dbReference type="AlphaFoldDB" id="A0A250XQB7"/>
<sequence>MSDSHQCHTIDRVMMRFITALFEAAVEKELDERIAHAMGFLEAYTTGVGVRDPHRCFVRFVLAFMQSAVTEDLEPLVESEVDWKHIVAVVKACKERKISVVIRRSESLDPSKEYDLHLDYHRHMDGKIVFSAALSVETKIQGMLSLTDKRNTELRQELMCSRISCDNLRKLVHAGRKREEMMQAKANAVLKDLRLANERNNEVEAIRRKEVETQTRKLNKLHNRLNEDEIRLKSLQTEIKDMEANIGVAQEIRDKFKQTIQNLDREKDDLEKHKMSLESDIRVLKNKNIGHLQIIEAEKQALASRSSALSRVKDMDAEIQELEARCMELQDMKADQVARKKRHEALVEFEREKATTLEAELSCLAAKVACIKSQIQYLNNVNNVYCF</sequence>
<dbReference type="EMBL" id="BEGY01000159">
    <property type="protein sequence ID" value="GAX85267.1"/>
    <property type="molecule type" value="Genomic_DNA"/>
</dbReference>
<evidence type="ECO:0000313" key="2">
    <source>
        <dbReference type="EMBL" id="GAX85267.1"/>
    </source>
</evidence>
<accession>A0A250XQB7</accession>
<dbReference type="Proteomes" id="UP000232323">
    <property type="component" value="Unassembled WGS sequence"/>
</dbReference>
<name>A0A250XQB7_9CHLO</name>
<keyword evidence="1" id="KW-0175">Coiled coil</keyword>
<proteinExistence type="predicted"/>
<evidence type="ECO:0000256" key="1">
    <source>
        <dbReference type="SAM" id="Coils"/>
    </source>
</evidence>
<protein>
    <submittedName>
        <fullName evidence="2">Uncharacterized protein</fullName>
    </submittedName>
</protein>
<evidence type="ECO:0000313" key="3">
    <source>
        <dbReference type="Proteomes" id="UP000232323"/>
    </source>
</evidence>
<gene>
    <name evidence="2" type="ORF">CEUSTIGMA_g12686.t1</name>
</gene>
<keyword evidence="3" id="KW-1185">Reference proteome</keyword>